<proteinExistence type="predicted"/>
<reference evidence="13 14" key="1">
    <citation type="journal article" date="2022" name="Cell">
        <title>Repeat-based holocentromeres influence genome architecture and karyotype evolution.</title>
        <authorList>
            <person name="Hofstatter P.G."/>
            <person name="Thangavel G."/>
            <person name="Lux T."/>
            <person name="Neumann P."/>
            <person name="Vondrak T."/>
            <person name="Novak P."/>
            <person name="Zhang M."/>
            <person name="Costa L."/>
            <person name="Castellani M."/>
            <person name="Scott A."/>
            <person name="Toegelov H."/>
            <person name="Fuchs J."/>
            <person name="Mata-Sucre Y."/>
            <person name="Dias Y."/>
            <person name="Vanzela A.L.L."/>
            <person name="Huettel B."/>
            <person name="Almeida C.C.S."/>
            <person name="Simkova H."/>
            <person name="Souza G."/>
            <person name="Pedrosa-Harand A."/>
            <person name="Macas J."/>
            <person name="Mayer K.F.X."/>
            <person name="Houben A."/>
            <person name="Marques A."/>
        </authorList>
    </citation>
    <scope>NUCLEOTIDE SEQUENCE [LARGE SCALE GENOMIC DNA]</scope>
    <source>
        <strain evidence="13">RhyTen1mFocal</strain>
    </source>
</reference>
<sequence>MTTFNPGVYAVRAYDAMKAVTLAVNKAKMNTSLLVKNMLASNFSGLSGLVTPLQNESSTCEMNSNSIFRVANVVGKSCKEIRFWSNSSGFHYESQLNLNATSSLKNLSVLLWQGGLTGPPPRILKIGVLTNTPWGEPMKTIINGETIDVTSMSAFCIAVFIEAMKKAYPRISYGVHNAIWYLERNNKESEEHFRGPWYKQLGATFWIIGNTLFQSHGDKIGSFHSKTVILSWLLIVLIISSCFTTNLSSILVANQLKPMVDMSKIGCDDGTFVVNYLQDTHKFKQKKIVQIGDPNEYSDAFENGTITVACIESPYVLEFLSKHKNYAVYGETHMLGGFAFVLQKGNPMTA</sequence>
<keyword evidence="8" id="KW-0325">Glycoprotein</keyword>
<evidence type="ECO:0000259" key="12">
    <source>
        <dbReference type="Pfam" id="PF00060"/>
    </source>
</evidence>
<dbReference type="PANTHER" id="PTHR18966">
    <property type="entry name" value="IONOTROPIC GLUTAMATE RECEPTOR"/>
    <property type="match status" value="1"/>
</dbReference>
<comment type="subcellular location">
    <subcellularLocation>
        <location evidence="1">Membrane</location>
        <topology evidence="1">Multi-pass membrane protein</topology>
    </subcellularLocation>
</comment>
<dbReference type="Gene3D" id="1.10.287.70">
    <property type="match status" value="1"/>
</dbReference>
<evidence type="ECO:0000256" key="11">
    <source>
        <dbReference type="SAM" id="Phobius"/>
    </source>
</evidence>
<evidence type="ECO:0000256" key="3">
    <source>
        <dbReference type="ARBA" id="ARBA00022692"/>
    </source>
</evidence>
<keyword evidence="7" id="KW-0675">Receptor</keyword>
<keyword evidence="2" id="KW-0813">Transport</keyword>
<evidence type="ECO:0000256" key="1">
    <source>
        <dbReference type="ARBA" id="ARBA00004141"/>
    </source>
</evidence>
<evidence type="ECO:0000256" key="10">
    <source>
        <dbReference type="ARBA" id="ARBA00023303"/>
    </source>
</evidence>
<evidence type="ECO:0000313" key="14">
    <source>
        <dbReference type="Proteomes" id="UP001210211"/>
    </source>
</evidence>
<dbReference type="Pfam" id="PF00060">
    <property type="entry name" value="Lig_chan"/>
    <property type="match status" value="1"/>
</dbReference>
<keyword evidence="4 11" id="KW-1133">Transmembrane helix</keyword>
<organism evidence="13 14">
    <name type="scientific">Rhynchospora tenuis</name>
    <dbReference type="NCBI Taxonomy" id="198213"/>
    <lineage>
        <taxon>Eukaryota</taxon>
        <taxon>Viridiplantae</taxon>
        <taxon>Streptophyta</taxon>
        <taxon>Embryophyta</taxon>
        <taxon>Tracheophyta</taxon>
        <taxon>Spermatophyta</taxon>
        <taxon>Magnoliopsida</taxon>
        <taxon>Liliopsida</taxon>
        <taxon>Poales</taxon>
        <taxon>Cyperaceae</taxon>
        <taxon>Cyperoideae</taxon>
        <taxon>Rhynchosporeae</taxon>
        <taxon>Rhynchospora</taxon>
    </lineage>
</organism>
<feature type="domain" description="Ionotropic glutamate receptor C-terminal" evidence="12">
    <location>
        <begin position="181"/>
        <end position="261"/>
    </location>
</feature>
<dbReference type="SUPFAM" id="SSF53850">
    <property type="entry name" value="Periplasmic binding protein-like II"/>
    <property type="match status" value="1"/>
</dbReference>
<feature type="transmembrane region" description="Helical" evidence="11">
    <location>
        <begin position="229"/>
        <end position="253"/>
    </location>
</feature>
<dbReference type="InterPro" id="IPR015683">
    <property type="entry name" value="Ionotropic_Glu_rcpt"/>
</dbReference>
<dbReference type="InterPro" id="IPR001320">
    <property type="entry name" value="Iontro_rcpt_C"/>
</dbReference>
<dbReference type="Proteomes" id="UP001210211">
    <property type="component" value="Unassembled WGS sequence"/>
</dbReference>
<keyword evidence="5" id="KW-0406">Ion transport</keyword>
<dbReference type="AlphaFoldDB" id="A0AAD5Z2K8"/>
<evidence type="ECO:0000256" key="9">
    <source>
        <dbReference type="ARBA" id="ARBA00023286"/>
    </source>
</evidence>
<name>A0AAD5Z2K8_9POAL</name>
<keyword evidence="10" id="KW-0407">Ion channel</keyword>
<evidence type="ECO:0000313" key="13">
    <source>
        <dbReference type="EMBL" id="KAJ3684051.1"/>
    </source>
</evidence>
<evidence type="ECO:0000256" key="7">
    <source>
        <dbReference type="ARBA" id="ARBA00023170"/>
    </source>
</evidence>
<dbReference type="EMBL" id="JAMRDG010000002">
    <property type="protein sequence ID" value="KAJ3684051.1"/>
    <property type="molecule type" value="Genomic_DNA"/>
</dbReference>
<comment type="caution">
    <text evidence="13">The sequence shown here is derived from an EMBL/GenBank/DDBJ whole genome shotgun (WGS) entry which is preliminary data.</text>
</comment>
<evidence type="ECO:0000256" key="5">
    <source>
        <dbReference type="ARBA" id="ARBA00023065"/>
    </source>
</evidence>
<gene>
    <name evidence="13" type="ORF">LUZ61_013215</name>
</gene>
<dbReference type="GO" id="GO:0015276">
    <property type="term" value="F:ligand-gated monoatomic ion channel activity"/>
    <property type="evidence" value="ECO:0007669"/>
    <property type="project" value="InterPro"/>
</dbReference>
<evidence type="ECO:0000256" key="2">
    <source>
        <dbReference type="ARBA" id="ARBA00022448"/>
    </source>
</evidence>
<accession>A0AAD5Z2K8</accession>
<keyword evidence="14" id="KW-1185">Reference proteome</keyword>
<evidence type="ECO:0000256" key="6">
    <source>
        <dbReference type="ARBA" id="ARBA00023136"/>
    </source>
</evidence>
<evidence type="ECO:0000256" key="4">
    <source>
        <dbReference type="ARBA" id="ARBA00022989"/>
    </source>
</evidence>
<keyword evidence="3 11" id="KW-0812">Transmembrane</keyword>
<keyword evidence="6 11" id="KW-0472">Membrane</keyword>
<protein>
    <recommendedName>
        <fullName evidence="12">Ionotropic glutamate receptor C-terminal domain-containing protein</fullName>
    </recommendedName>
</protein>
<dbReference type="GO" id="GO:0016020">
    <property type="term" value="C:membrane"/>
    <property type="evidence" value="ECO:0007669"/>
    <property type="project" value="UniProtKB-SubCell"/>
</dbReference>
<keyword evidence="9" id="KW-1071">Ligand-gated ion channel</keyword>
<evidence type="ECO:0000256" key="8">
    <source>
        <dbReference type="ARBA" id="ARBA00023180"/>
    </source>
</evidence>